<evidence type="ECO:0000313" key="5">
    <source>
        <dbReference type="RefSeq" id="XP_017683862.1"/>
    </source>
</evidence>
<dbReference type="GeneID" id="108503924"/>
<dbReference type="PANTHER" id="PTHR23004">
    <property type="entry name" value="DOUBLECORTIN DOMAIN CONTAINING 2"/>
    <property type="match status" value="1"/>
</dbReference>
<dbReference type="PROSITE" id="PS50309">
    <property type="entry name" value="DC"/>
    <property type="match status" value="1"/>
</dbReference>
<dbReference type="Pfam" id="PF03607">
    <property type="entry name" value="DCX"/>
    <property type="match status" value="1"/>
</dbReference>
<proteinExistence type="predicted"/>
<evidence type="ECO:0000256" key="2">
    <source>
        <dbReference type="SAM" id="MobiDB-lite"/>
    </source>
</evidence>
<feature type="compositionally biased region" description="Basic and acidic residues" evidence="2">
    <location>
        <begin position="311"/>
        <end position="338"/>
    </location>
</feature>
<feature type="domain" description="Doublecortin" evidence="3">
    <location>
        <begin position="139"/>
        <end position="217"/>
    </location>
</feature>
<dbReference type="FunFam" id="3.10.20.230:FF:000004">
    <property type="entry name" value="Doublecortin domain containing 2"/>
    <property type="match status" value="1"/>
</dbReference>
<dbReference type="GO" id="GO:0005815">
    <property type="term" value="C:microtubule organizing center"/>
    <property type="evidence" value="ECO:0007669"/>
    <property type="project" value="TreeGrafter"/>
</dbReference>
<sequence length="338" mass="36801">MLCSVSHWDEPPRPSQDRADLSQRGPFLPGEEIPGDPPALPDLRGLSGRGDQGPPHPPGREEPLHPPAWPRCRGAGGPAGRGPVRGSGVREAPKAGSRAADPWKSNTFVQRQQLSRLPCTIHSGNAGSSRALGCFSCSVFQNGDLLSPPFPLVLPKRIPLEWDTLLATLTEKVELGSGAVNKLCRLDGTPVCGGEELENGHHYVAVGKEEYKPLPYRELLVPQECRTLGNHPKNRQKKSQGRLGSRRVQATGAAEKGKIPPAFPQLQIPARESPLEEEEPIFHVKPVRAGQNRRSSRSVQPGPGEGKSLSKPRDPRREMRGAREEGEHTRLDVPIDQV</sequence>
<evidence type="ECO:0000256" key="1">
    <source>
        <dbReference type="ARBA" id="ARBA00022737"/>
    </source>
</evidence>
<dbReference type="Gene3D" id="3.10.20.230">
    <property type="entry name" value="Doublecortin domain"/>
    <property type="match status" value="1"/>
</dbReference>
<dbReference type="GO" id="GO:0005874">
    <property type="term" value="C:microtubule"/>
    <property type="evidence" value="ECO:0007669"/>
    <property type="project" value="TreeGrafter"/>
</dbReference>
<dbReference type="SMART" id="SM00537">
    <property type="entry name" value="DCX"/>
    <property type="match status" value="1"/>
</dbReference>
<reference evidence="5" key="1">
    <citation type="submission" date="2025-08" db="UniProtKB">
        <authorList>
            <consortium name="RefSeq"/>
        </authorList>
    </citation>
    <scope>IDENTIFICATION</scope>
</reference>
<evidence type="ECO:0000259" key="3">
    <source>
        <dbReference type="PROSITE" id="PS50309"/>
    </source>
</evidence>
<keyword evidence="4" id="KW-1185">Reference proteome</keyword>
<gene>
    <name evidence="5" type="primary">DCDC2B</name>
</gene>
<organism evidence="4 5">
    <name type="scientific">Lepidothrix coronata</name>
    <name type="common">blue-crowned manakin</name>
    <dbReference type="NCBI Taxonomy" id="321398"/>
    <lineage>
        <taxon>Eukaryota</taxon>
        <taxon>Metazoa</taxon>
        <taxon>Chordata</taxon>
        <taxon>Craniata</taxon>
        <taxon>Vertebrata</taxon>
        <taxon>Euteleostomi</taxon>
        <taxon>Archelosauria</taxon>
        <taxon>Archosauria</taxon>
        <taxon>Dinosauria</taxon>
        <taxon>Saurischia</taxon>
        <taxon>Theropoda</taxon>
        <taxon>Coelurosauria</taxon>
        <taxon>Aves</taxon>
        <taxon>Neognathae</taxon>
        <taxon>Neoaves</taxon>
        <taxon>Telluraves</taxon>
        <taxon>Australaves</taxon>
        <taxon>Passeriformes</taxon>
        <taxon>Pipridae</taxon>
        <taxon>Lepidothrix</taxon>
    </lineage>
</organism>
<protein>
    <submittedName>
        <fullName evidence="5">Doublecortin domain-containing protein 2B isoform X1</fullName>
    </submittedName>
</protein>
<name>A0A6J0IB25_9PASS</name>
<dbReference type="PANTHER" id="PTHR23004:SF10">
    <property type="entry name" value="DOUBLECORTIN DOMAIN-CONTAINING PROTEIN 2B"/>
    <property type="match status" value="1"/>
</dbReference>
<feature type="region of interest" description="Disordered" evidence="2">
    <location>
        <begin position="226"/>
        <end position="338"/>
    </location>
</feature>
<keyword evidence="1" id="KW-0677">Repeat</keyword>
<dbReference type="Proteomes" id="UP000504624">
    <property type="component" value="Unplaced"/>
</dbReference>
<dbReference type="AlphaFoldDB" id="A0A6J0IB25"/>
<dbReference type="SUPFAM" id="SSF89837">
    <property type="entry name" value="Doublecortin (DC)"/>
    <property type="match status" value="1"/>
</dbReference>
<dbReference type="GO" id="GO:0035556">
    <property type="term" value="P:intracellular signal transduction"/>
    <property type="evidence" value="ECO:0007669"/>
    <property type="project" value="InterPro"/>
</dbReference>
<feature type="compositionally biased region" description="Basic and acidic residues" evidence="2">
    <location>
        <begin position="7"/>
        <end position="21"/>
    </location>
</feature>
<dbReference type="OrthoDB" id="9202831at2759"/>
<dbReference type="CTD" id="149069"/>
<feature type="region of interest" description="Disordered" evidence="2">
    <location>
        <begin position="1"/>
        <end position="106"/>
    </location>
</feature>
<dbReference type="InterPro" id="IPR003533">
    <property type="entry name" value="Doublecortin_dom"/>
</dbReference>
<dbReference type="InterPro" id="IPR036572">
    <property type="entry name" value="Doublecortin_dom_sf"/>
</dbReference>
<feature type="compositionally biased region" description="Gly residues" evidence="2">
    <location>
        <begin position="74"/>
        <end position="85"/>
    </location>
</feature>
<dbReference type="RefSeq" id="XP_017683862.1">
    <property type="nucleotide sequence ID" value="XM_017828373.1"/>
</dbReference>
<evidence type="ECO:0000313" key="4">
    <source>
        <dbReference type="Proteomes" id="UP000504624"/>
    </source>
</evidence>
<accession>A0A6J0IB25</accession>